<evidence type="ECO:0000313" key="2">
    <source>
        <dbReference type="EMBL" id="PKY41253.1"/>
    </source>
</evidence>
<organism evidence="2 3">
    <name type="scientific">Rhizophagus irregularis</name>
    <dbReference type="NCBI Taxonomy" id="588596"/>
    <lineage>
        <taxon>Eukaryota</taxon>
        <taxon>Fungi</taxon>
        <taxon>Fungi incertae sedis</taxon>
        <taxon>Mucoromycota</taxon>
        <taxon>Glomeromycotina</taxon>
        <taxon>Glomeromycetes</taxon>
        <taxon>Glomerales</taxon>
        <taxon>Glomeraceae</taxon>
        <taxon>Rhizophagus</taxon>
    </lineage>
</organism>
<sequence>MELDKSFTREHILEALQELLSQNEIVSRSQTDTLPNQSVHSRPVHFEKSILREEIAEQSGGIKVMPSFQVMPLKYPSKTTPAIPAIESSFMSYAILTLFLLIVIWIVGKKIWDSWKKSNTEYSFTKNGQFFEMIL</sequence>
<comment type="caution">
    <text evidence="2">The sequence shown here is derived from an EMBL/GenBank/DDBJ whole genome shotgun (WGS) entry which is preliminary data.</text>
</comment>
<accession>A0A2I1G3Q1</accession>
<keyword evidence="1" id="KW-1133">Transmembrane helix</keyword>
<proteinExistence type="predicted"/>
<protein>
    <submittedName>
        <fullName evidence="2">Uncharacterized protein</fullName>
    </submittedName>
</protein>
<reference evidence="2 3" key="1">
    <citation type="submission" date="2015-10" db="EMBL/GenBank/DDBJ databases">
        <title>Genome analyses suggest a sexual origin of heterokaryosis in a supposedly ancient asexual fungus.</title>
        <authorList>
            <person name="Ropars J."/>
            <person name="Sedzielewska K."/>
            <person name="Noel J."/>
            <person name="Charron P."/>
            <person name="Farinelli L."/>
            <person name="Marton T."/>
            <person name="Kruger M."/>
            <person name="Pelin A."/>
            <person name="Brachmann A."/>
            <person name="Corradi N."/>
        </authorList>
    </citation>
    <scope>NUCLEOTIDE SEQUENCE [LARGE SCALE GENOMIC DNA]</scope>
    <source>
        <strain evidence="2 3">A4</strain>
    </source>
</reference>
<evidence type="ECO:0000313" key="3">
    <source>
        <dbReference type="Proteomes" id="UP000234323"/>
    </source>
</evidence>
<dbReference type="Proteomes" id="UP000234323">
    <property type="component" value="Unassembled WGS sequence"/>
</dbReference>
<dbReference type="AlphaFoldDB" id="A0A2I1G3Q1"/>
<gene>
    <name evidence="2" type="ORF">RhiirA4_454795</name>
</gene>
<keyword evidence="3" id="KW-1185">Reference proteome</keyword>
<dbReference type="EMBL" id="LLXI01000140">
    <property type="protein sequence ID" value="PKY41253.1"/>
    <property type="molecule type" value="Genomic_DNA"/>
</dbReference>
<keyword evidence="1" id="KW-0472">Membrane</keyword>
<feature type="transmembrane region" description="Helical" evidence="1">
    <location>
        <begin position="90"/>
        <end position="108"/>
    </location>
</feature>
<keyword evidence="1" id="KW-0812">Transmembrane</keyword>
<evidence type="ECO:0000256" key="1">
    <source>
        <dbReference type="SAM" id="Phobius"/>
    </source>
</evidence>
<name>A0A2I1G3Q1_9GLOM</name>